<sequence length="61" mass="6862">MLYVRALPWGHRGQPYQTYCHKWSTYSMYVCHAGSQEPTAIGDPGIGDHGISPKTPRLKES</sequence>
<dbReference type="Proteomes" id="UP001174909">
    <property type="component" value="Unassembled WGS sequence"/>
</dbReference>
<organism evidence="2 3">
    <name type="scientific">Geodia barretti</name>
    <name type="common">Barrett's horny sponge</name>
    <dbReference type="NCBI Taxonomy" id="519541"/>
    <lineage>
        <taxon>Eukaryota</taxon>
        <taxon>Metazoa</taxon>
        <taxon>Porifera</taxon>
        <taxon>Demospongiae</taxon>
        <taxon>Heteroscleromorpha</taxon>
        <taxon>Tetractinellida</taxon>
        <taxon>Astrophorina</taxon>
        <taxon>Geodiidae</taxon>
        <taxon>Geodia</taxon>
    </lineage>
</organism>
<evidence type="ECO:0000256" key="1">
    <source>
        <dbReference type="SAM" id="MobiDB-lite"/>
    </source>
</evidence>
<reference evidence="2" key="1">
    <citation type="submission" date="2023-03" db="EMBL/GenBank/DDBJ databases">
        <authorList>
            <person name="Steffen K."/>
            <person name="Cardenas P."/>
        </authorList>
    </citation>
    <scope>NUCLEOTIDE SEQUENCE</scope>
</reference>
<evidence type="ECO:0000313" key="2">
    <source>
        <dbReference type="EMBL" id="CAI8021650.1"/>
    </source>
</evidence>
<keyword evidence="3" id="KW-1185">Reference proteome</keyword>
<protein>
    <submittedName>
        <fullName evidence="2">Uncharacterized protein</fullName>
    </submittedName>
</protein>
<name>A0AA35S1D8_GEOBA</name>
<proteinExistence type="predicted"/>
<accession>A0AA35S1D8</accession>
<feature type="region of interest" description="Disordered" evidence="1">
    <location>
        <begin position="40"/>
        <end position="61"/>
    </location>
</feature>
<dbReference type="AlphaFoldDB" id="A0AA35S1D8"/>
<gene>
    <name evidence="2" type="ORF">GBAR_LOCUS12820</name>
</gene>
<dbReference type="EMBL" id="CASHTH010001911">
    <property type="protein sequence ID" value="CAI8021650.1"/>
    <property type="molecule type" value="Genomic_DNA"/>
</dbReference>
<comment type="caution">
    <text evidence="2">The sequence shown here is derived from an EMBL/GenBank/DDBJ whole genome shotgun (WGS) entry which is preliminary data.</text>
</comment>
<evidence type="ECO:0000313" key="3">
    <source>
        <dbReference type="Proteomes" id="UP001174909"/>
    </source>
</evidence>